<dbReference type="SUPFAM" id="SSF74653">
    <property type="entry name" value="TolA/TonB C-terminal domain"/>
    <property type="match status" value="1"/>
</dbReference>
<keyword evidence="4" id="KW-1185">Reference proteome</keyword>
<feature type="region of interest" description="Disordered" evidence="1">
    <location>
        <begin position="127"/>
        <end position="184"/>
    </location>
</feature>
<dbReference type="KEGG" id="vab:WPS_30560"/>
<accession>A0AAN1XZH7</accession>
<sequence length="350" mass="36427">MLALAAFAPVPAGAETWHWHHLWHVVTGSTVDSQLTVTVGGGQAAWSYVALLEKRSTVIFSCHAPAADVDSASAFRDGNEISLVVALKAGRSANCGTTRQRVSAIPGDSYAQMQQIAAGINRALAANRPPEKPQPAPIAPRPRSPSPSAVPLESASPRATPRTSPVPRSNRSAEPAPSGAPEVVPDIRPRLLVRGTSSLSIGHRGVARVRVLVGADGTPEQASILSITDRALVPAAIETAVSSTYAPAKKNGRPIAATYVATFTFNGEDPALQSIPVWRRVPLATPTPTEEPSIAPTPAPTPTPTPRPTATPTPRPTPTPTPLPTRRPGAPALRGVSHPAKPTPVPTRAP</sequence>
<dbReference type="AlphaFoldDB" id="A0AAN1XZH7"/>
<feature type="region of interest" description="Disordered" evidence="1">
    <location>
        <begin position="284"/>
        <end position="350"/>
    </location>
</feature>
<dbReference type="Proteomes" id="UP001317532">
    <property type="component" value="Chromosome"/>
</dbReference>
<dbReference type="GO" id="GO:0055085">
    <property type="term" value="P:transmembrane transport"/>
    <property type="evidence" value="ECO:0007669"/>
    <property type="project" value="InterPro"/>
</dbReference>
<feature type="compositionally biased region" description="Pro residues" evidence="1">
    <location>
        <begin position="132"/>
        <end position="145"/>
    </location>
</feature>
<reference evidence="3 4" key="1">
    <citation type="journal article" date="2022" name="ISME Commun">
        <title>Vulcanimicrobium alpinus gen. nov. sp. nov., the first cultivated representative of the candidate phylum 'Eremiobacterota', is a metabolically versatile aerobic anoxygenic phototroph.</title>
        <authorList>
            <person name="Yabe S."/>
            <person name="Muto K."/>
            <person name="Abe K."/>
            <person name="Yokota A."/>
            <person name="Staudigel H."/>
            <person name="Tebo B.M."/>
        </authorList>
    </citation>
    <scope>NUCLEOTIDE SEQUENCE [LARGE SCALE GENOMIC DNA]</scope>
    <source>
        <strain evidence="3 4">WC8-2</strain>
    </source>
</reference>
<feature type="domain" description="TonB C-terminal" evidence="2">
    <location>
        <begin position="202"/>
        <end position="266"/>
    </location>
</feature>
<evidence type="ECO:0000259" key="2">
    <source>
        <dbReference type="Pfam" id="PF03544"/>
    </source>
</evidence>
<dbReference type="EMBL" id="AP025523">
    <property type="protein sequence ID" value="BDE07780.1"/>
    <property type="molecule type" value="Genomic_DNA"/>
</dbReference>
<feature type="compositionally biased region" description="Low complexity" evidence="1">
    <location>
        <begin position="284"/>
        <end position="294"/>
    </location>
</feature>
<evidence type="ECO:0000313" key="3">
    <source>
        <dbReference type="EMBL" id="BDE07780.1"/>
    </source>
</evidence>
<dbReference type="Pfam" id="PF03544">
    <property type="entry name" value="TonB_C"/>
    <property type="match status" value="1"/>
</dbReference>
<evidence type="ECO:0000313" key="4">
    <source>
        <dbReference type="Proteomes" id="UP001317532"/>
    </source>
</evidence>
<dbReference type="InterPro" id="IPR037682">
    <property type="entry name" value="TonB_C"/>
</dbReference>
<gene>
    <name evidence="3" type="ORF">WPS_30560</name>
</gene>
<organism evidence="3 4">
    <name type="scientific">Vulcanimicrobium alpinum</name>
    <dbReference type="NCBI Taxonomy" id="3016050"/>
    <lineage>
        <taxon>Bacteria</taxon>
        <taxon>Bacillati</taxon>
        <taxon>Vulcanimicrobiota</taxon>
        <taxon>Vulcanimicrobiia</taxon>
        <taxon>Vulcanimicrobiales</taxon>
        <taxon>Vulcanimicrobiaceae</taxon>
        <taxon>Vulcanimicrobium</taxon>
    </lineage>
</organism>
<feature type="compositionally biased region" description="Pro residues" evidence="1">
    <location>
        <begin position="341"/>
        <end position="350"/>
    </location>
</feature>
<feature type="compositionally biased region" description="Pro residues" evidence="1">
    <location>
        <begin position="295"/>
        <end position="325"/>
    </location>
</feature>
<name>A0AAN1XZH7_UNVUL</name>
<dbReference type="RefSeq" id="WP_317995349.1">
    <property type="nucleotide sequence ID" value="NZ_AP025523.1"/>
</dbReference>
<proteinExistence type="predicted"/>
<protein>
    <recommendedName>
        <fullName evidence="2">TonB C-terminal domain-containing protein</fullName>
    </recommendedName>
</protein>
<evidence type="ECO:0000256" key="1">
    <source>
        <dbReference type="SAM" id="MobiDB-lite"/>
    </source>
</evidence>
<feature type="compositionally biased region" description="Polar residues" evidence="1">
    <location>
        <begin position="161"/>
        <end position="172"/>
    </location>
</feature>
<dbReference type="Gene3D" id="3.30.1150.10">
    <property type="match status" value="1"/>
</dbReference>